<evidence type="ECO:0000313" key="3">
    <source>
        <dbReference type="Proteomes" id="UP001153737"/>
    </source>
</evidence>
<sequence length="420" mass="48118">MMGEPLIKNLEEIIGQRLSRNETIEKAEILNLLEPGENYMSEMTKIHVSVKNRVTEAEREIYAIGKCVAKPPPNFSDFVTALSPFLFTKEMMFYKEVIPAIQTFLKNRGASPVDYYPEFYGGRLNLSGGSEADNDAVLLLENLQTSGYQNMDRHEGFDFDGAKTVLKDLAHFHAVSVAMKLLEPELFQEKIQKICDLKFSPPTEKPEGKPDGPVLPTPAKEALVAVLEEDEKCVPAIPSFLQMLEKQKNMNFEEKFNMKQREPFATMTHSDLWMNNTMQKLDHKNRPIKNKFVDFQGMSYASPATDLLFLLFTSVQISALKTRFNYLLKYYHDNFTKVLRELGCDLTPFSYENFLEEVKAEIPASIDHASFFLLVIVFGKKGVAADPTQADKLVMEDFDPRAREIFRFIVHEAYKRGWMQ</sequence>
<evidence type="ECO:0000313" key="2">
    <source>
        <dbReference type="EMBL" id="CAH1179018.1"/>
    </source>
</evidence>
<dbReference type="SUPFAM" id="SSF56112">
    <property type="entry name" value="Protein kinase-like (PK-like)"/>
    <property type="match status" value="1"/>
</dbReference>
<dbReference type="AlphaFoldDB" id="A0A9P0DTR5"/>
<dbReference type="PANTHER" id="PTHR11012:SF55">
    <property type="entry name" value="BHLH DOMAIN-CONTAINING PROTEIN"/>
    <property type="match status" value="1"/>
</dbReference>
<reference evidence="2" key="1">
    <citation type="submission" date="2022-01" db="EMBL/GenBank/DDBJ databases">
        <authorList>
            <person name="King R."/>
        </authorList>
    </citation>
    <scope>NUCLEOTIDE SEQUENCE</scope>
</reference>
<accession>A0A9P0DTR5</accession>
<feature type="domain" description="CHK kinase-like" evidence="1">
    <location>
        <begin position="138"/>
        <end position="341"/>
    </location>
</feature>
<keyword evidence="3" id="KW-1185">Reference proteome</keyword>
<dbReference type="PANTHER" id="PTHR11012">
    <property type="entry name" value="PROTEIN KINASE-LIKE DOMAIN-CONTAINING"/>
    <property type="match status" value="1"/>
</dbReference>
<protein>
    <recommendedName>
        <fullName evidence="1">CHK kinase-like domain-containing protein</fullName>
    </recommendedName>
</protein>
<dbReference type="InterPro" id="IPR004119">
    <property type="entry name" value="EcKL"/>
</dbReference>
<name>A0A9P0DTR5_PHACE</name>
<gene>
    <name evidence="2" type="ORF">PHAECO_LOCUS12274</name>
</gene>
<dbReference type="OrthoDB" id="6718352at2759"/>
<dbReference type="SMART" id="SM00587">
    <property type="entry name" value="CHK"/>
    <property type="match status" value="1"/>
</dbReference>
<evidence type="ECO:0000259" key="1">
    <source>
        <dbReference type="SMART" id="SM00587"/>
    </source>
</evidence>
<proteinExistence type="predicted"/>
<organism evidence="2 3">
    <name type="scientific">Phaedon cochleariae</name>
    <name type="common">Mustard beetle</name>
    <dbReference type="NCBI Taxonomy" id="80249"/>
    <lineage>
        <taxon>Eukaryota</taxon>
        <taxon>Metazoa</taxon>
        <taxon>Ecdysozoa</taxon>
        <taxon>Arthropoda</taxon>
        <taxon>Hexapoda</taxon>
        <taxon>Insecta</taxon>
        <taxon>Pterygota</taxon>
        <taxon>Neoptera</taxon>
        <taxon>Endopterygota</taxon>
        <taxon>Coleoptera</taxon>
        <taxon>Polyphaga</taxon>
        <taxon>Cucujiformia</taxon>
        <taxon>Chrysomeloidea</taxon>
        <taxon>Chrysomelidae</taxon>
        <taxon>Chrysomelinae</taxon>
        <taxon>Chrysomelini</taxon>
        <taxon>Phaedon</taxon>
    </lineage>
</organism>
<dbReference type="InterPro" id="IPR015897">
    <property type="entry name" value="CHK_kinase-like"/>
</dbReference>
<dbReference type="Proteomes" id="UP001153737">
    <property type="component" value="Chromosome 8"/>
</dbReference>
<dbReference type="Pfam" id="PF02958">
    <property type="entry name" value="EcKL"/>
    <property type="match status" value="1"/>
</dbReference>
<dbReference type="InterPro" id="IPR011009">
    <property type="entry name" value="Kinase-like_dom_sf"/>
</dbReference>
<dbReference type="EMBL" id="OU896714">
    <property type="protein sequence ID" value="CAH1179018.1"/>
    <property type="molecule type" value="Genomic_DNA"/>
</dbReference>
<reference evidence="2" key="2">
    <citation type="submission" date="2022-10" db="EMBL/GenBank/DDBJ databases">
        <authorList>
            <consortium name="ENA_rothamsted_submissions"/>
            <consortium name="culmorum"/>
            <person name="King R."/>
        </authorList>
    </citation>
    <scope>NUCLEOTIDE SEQUENCE</scope>
</reference>